<dbReference type="Pfam" id="PF00083">
    <property type="entry name" value="Sugar_tr"/>
    <property type="match status" value="1"/>
</dbReference>
<organism evidence="8 9">
    <name type="scientific">Wolfiporia cocos (strain MD-104)</name>
    <name type="common">Brown rot fungus</name>
    <dbReference type="NCBI Taxonomy" id="742152"/>
    <lineage>
        <taxon>Eukaryota</taxon>
        <taxon>Fungi</taxon>
        <taxon>Dikarya</taxon>
        <taxon>Basidiomycota</taxon>
        <taxon>Agaricomycotina</taxon>
        <taxon>Agaricomycetes</taxon>
        <taxon>Polyporales</taxon>
        <taxon>Phaeolaceae</taxon>
        <taxon>Wolfiporia</taxon>
    </lineage>
</organism>
<dbReference type="Proteomes" id="UP000218811">
    <property type="component" value="Unassembled WGS sequence"/>
</dbReference>
<feature type="transmembrane region" description="Helical" evidence="6">
    <location>
        <begin position="118"/>
        <end position="140"/>
    </location>
</feature>
<feature type="transmembrane region" description="Helical" evidence="6">
    <location>
        <begin position="403"/>
        <end position="423"/>
    </location>
</feature>
<dbReference type="FunFam" id="1.20.1250.20:FF:000140">
    <property type="entry name" value="Putative MFS phospholipid transporter"/>
    <property type="match status" value="1"/>
</dbReference>
<dbReference type="SUPFAM" id="SSF103473">
    <property type="entry name" value="MFS general substrate transporter"/>
    <property type="match status" value="1"/>
</dbReference>
<reference evidence="8 9" key="1">
    <citation type="journal article" date="2012" name="Science">
        <title>The Paleozoic origin of enzymatic lignin decomposition reconstructed from 31 fungal genomes.</title>
        <authorList>
            <person name="Floudas D."/>
            <person name="Binder M."/>
            <person name="Riley R."/>
            <person name="Barry K."/>
            <person name="Blanchette R.A."/>
            <person name="Henrissat B."/>
            <person name="Martinez A.T."/>
            <person name="Otillar R."/>
            <person name="Spatafora J.W."/>
            <person name="Yadav J.S."/>
            <person name="Aerts A."/>
            <person name="Benoit I."/>
            <person name="Boyd A."/>
            <person name="Carlson A."/>
            <person name="Copeland A."/>
            <person name="Coutinho P.M."/>
            <person name="de Vries R.P."/>
            <person name="Ferreira P."/>
            <person name="Findley K."/>
            <person name="Foster B."/>
            <person name="Gaskell J."/>
            <person name="Glotzer D."/>
            <person name="Gorecki P."/>
            <person name="Heitman J."/>
            <person name="Hesse C."/>
            <person name="Hori C."/>
            <person name="Igarashi K."/>
            <person name="Jurgens J.A."/>
            <person name="Kallen N."/>
            <person name="Kersten P."/>
            <person name="Kohler A."/>
            <person name="Kuees U."/>
            <person name="Kumar T.K.A."/>
            <person name="Kuo A."/>
            <person name="LaButti K."/>
            <person name="Larrondo L.F."/>
            <person name="Lindquist E."/>
            <person name="Ling A."/>
            <person name="Lombard V."/>
            <person name="Lucas S."/>
            <person name="Lundell T."/>
            <person name="Martin R."/>
            <person name="McLaughlin D.J."/>
            <person name="Morgenstern I."/>
            <person name="Morin E."/>
            <person name="Murat C."/>
            <person name="Nagy L.G."/>
            <person name="Nolan M."/>
            <person name="Ohm R.A."/>
            <person name="Patyshakuliyeva A."/>
            <person name="Rokas A."/>
            <person name="Ruiz-Duenas F.J."/>
            <person name="Sabat G."/>
            <person name="Salamov A."/>
            <person name="Samejima M."/>
            <person name="Schmutz J."/>
            <person name="Slot J.C."/>
            <person name="St John F."/>
            <person name="Stenlid J."/>
            <person name="Sun H."/>
            <person name="Sun S."/>
            <person name="Syed K."/>
            <person name="Tsang A."/>
            <person name="Wiebenga A."/>
            <person name="Young D."/>
            <person name="Pisabarro A."/>
            <person name="Eastwood D.C."/>
            <person name="Martin F."/>
            <person name="Cullen D."/>
            <person name="Grigoriev I.V."/>
            <person name="Hibbett D.S."/>
        </authorList>
    </citation>
    <scope>NUCLEOTIDE SEQUENCE [LARGE SCALE GENOMIC DNA]</scope>
    <source>
        <strain evidence="8 9">MD-104</strain>
    </source>
</reference>
<feature type="domain" description="Major facilitator superfamily (MFS) profile" evidence="7">
    <location>
        <begin position="51"/>
        <end position="458"/>
    </location>
</feature>
<feature type="transmembrane region" description="Helical" evidence="6">
    <location>
        <begin position="92"/>
        <end position="111"/>
    </location>
</feature>
<dbReference type="EMBL" id="KB467831">
    <property type="protein sequence ID" value="PCH33816.1"/>
    <property type="molecule type" value="Genomic_DNA"/>
</dbReference>
<evidence type="ECO:0000313" key="8">
    <source>
        <dbReference type="EMBL" id="PCH33816.1"/>
    </source>
</evidence>
<dbReference type="InterPro" id="IPR005828">
    <property type="entry name" value="MFS_sugar_transport-like"/>
</dbReference>
<feature type="transmembrane region" description="Helical" evidence="6">
    <location>
        <begin position="223"/>
        <end position="243"/>
    </location>
</feature>
<dbReference type="PANTHER" id="PTHR23508:SF10">
    <property type="entry name" value="CARBOXYLIC ACID TRANSPORTER PROTEIN HOMOLOG"/>
    <property type="match status" value="1"/>
</dbReference>
<evidence type="ECO:0000259" key="7">
    <source>
        <dbReference type="PROSITE" id="PS50850"/>
    </source>
</evidence>
<evidence type="ECO:0000256" key="4">
    <source>
        <dbReference type="ARBA" id="ARBA00022989"/>
    </source>
</evidence>
<feature type="transmembrane region" description="Helical" evidence="6">
    <location>
        <begin position="366"/>
        <end position="383"/>
    </location>
</feature>
<proteinExistence type="predicted"/>
<keyword evidence="2" id="KW-0813">Transport</keyword>
<evidence type="ECO:0000256" key="5">
    <source>
        <dbReference type="ARBA" id="ARBA00023136"/>
    </source>
</evidence>
<keyword evidence="4 6" id="KW-1133">Transmembrane helix</keyword>
<comment type="subcellular location">
    <subcellularLocation>
        <location evidence="1">Membrane</location>
        <topology evidence="1">Multi-pass membrane protein</topology>
    </subcellularLocation>
</comment>
<keyword evidence="3 6" id="KW-0812">Transmembrane</keyword>
<dbReference type="GO" id="GO:0046943">
    <property type="term" value="F:carboxylic acid transmembrane transporter activity"/>
    <property type="evidence" value="ECO:0007669"/>
    <property type="project" value="TreeGrafter"/>
</dbReference>
<dbReference type="STRING" id="742152.A0A2H3IV16"/>
<feature type="transmembrane region" description="Helical" evidence="6">
    <location>
        <begin position="435"/>
        <end position="454"/>
    </location>
</feature>
<dbReference type="PANTHER" id="PTHR23508">
    <property type="entry name" value="CARBOXYLIC ACID TRANSPORTER PROTEIN HOMOLOG"/>
    <property type="match status" value="1"/>
</dbReference>
<dbReference type="AlphaFoldDB" id="A0A2H3IV16"/>
<keyword evidence="5 6" id="KW-0472">Membrane</keyword>
<dbReference type="GO" id="GO:0005886">
    <property type="term" value="C:plasma membrane"/>
    <property type="evidence" value="ECO:0007669"/>
    <property type="project" value="TreeGrafter"/>
</dbReference>
<accession>A0A2H3IV16</accession>
<dbReference type="OrthoDB" id="2153661at2759"/>
<evidence type="ECO:0000256" key="3">
    <source>
        <dbReference type="ARBA" id="ARBA00022692"/>
    </source>
</evidence>
<dbReference type="OMA" id="QGYVFII"/>
<feature type="transmembrane region" description="Helical" evidence="6">
    <location>
        <begin position="49"/>
        <end position="72"/>
    </location>
</feature>
<feature type="transmembrane region" description="Helical" evidence="6">
    <location>
        <begin position="280"/>
        <end position="302"/>
    </location>
</feature>
<keyword evidence="9" id="KW-1185">Reference proteome</keyword>
<evidence type="ECO:0000256" key="6">
    <source>
        <dbReference type="SAM" id="Phobius"/>
    </source>
</evidence>
<gene>
    <name evidence="8" type="ORF">WOLCODRAFT_22274</name>
</gene>
<dbReference type="InterPro" id="IPR036259">
    <property type="entry name" value="MFS_trans_sf"/>
</dbReference>
<protein>
    <submittedName>
        <fullName evidence="8">MFS general substrate transporter</fullName>
    </submittedName>
</protein>
<name>A0A2H3IV16_WOLCO</name>
<feature type="transmembrane region" description="Helical" evidence="6">
    <location>
        <begin position="188"/>
        <end position="211"/>
    </location>
</feature>
<sequence>MTDFTNEGAVAYAQSDSPLDASFKKDEIEVQVQPRHERVSSKKARRSDYMTVAAAAFGLISDGYQNNIMTMINVVFKKLYPGVYTSHISTRVSNALLVGEVLGQLFVGLLCDRMGRKAGLVITTLLIVLGAVLATAAHGMHGSPMGLFWFLTIARGITGVGTGGEYPASSTSAGEATNEITVAQRGPIFLLATNGVLILGGPLANIVFLIVLSAAGKTHLHTVWRICFGIGIIPPLLVIYFRMQMLSPKLYRKGAIKHRVPYKLALKRYWKTLIGTAGTWFLWDFVIFPNIVFSATIISSVIKDGDIKKTGEWQLLLSTFVIPGIIVGVLLCNPLGRRKTLYIGFAGYLVFALAIGCAYEKLTKIVPLFVVLYGMMHSAGAVGPGNLMGLVSAEPYATPVRGTFYGISAAFGKTGAAVGTQVFTPIQEHLGKRWTFIVSSICSILGIVLTYFFIPDMTGVDFADEDQKFLQYLADNGWTGDIGEEDETTLTDSSSVQKEG</sequence>
<dbReference type="Gene3D" id="1.20.1250.20">
    <property type="entry name" value="MFS general substrate transporter like domains"/>
    <property type="match status" value="1"/>
</dbReference>
<feature type="transmembrane region" description="Helical" evidence="6">
    <location>
        <begin position="342"/>
        <end position="359"/>
    </location>
</feature>
<dbReference type="PROSITE" id="PS50850">
    <property type="entry name" value="MFS"/>
    <property type="match status" value="1"/>
</dbReference>
<evidence type="ECO:0000256" key="1">
    <source>
        <dbReference type="ARBA" id="ARBA00004141"/>
    </source>
</evidence>
<evidence type="ECO:0000256" key="2">
    <source>
        <dbReference type="ARBA" id="ARBA00022448"/>
    </source>
</evidence>
<evidence type="ECO:0000313" key="9">
    <source>
        <dbReference type="Proteomes" id="UP000218811"/>
    </source>
</evidence>
<feature type="transmembrane region" description="Helical" evidence="6">
    <location>
        <begin position="314"/>
        <end position="336"/>
    </location>
</feature>
<dbReference type="InterPro" id="IPR020846">
    <property type="entry name" value="MFS_dom"/>
</dbReference>